<feature type="region of interest" description="Disordered" evidence="1">
    <location>
        <begin position="307"/>
        <end position="359"/>
    </location>
</feature>
<evidence type="ECO:0000313" key="4">
    <source>
        <dbReference type="Proteomes" id="UP000252582"/>
    </source>
</evidence>
<keyword evidence="4" id="KW-1185">Reference proteome</keyword>
<dbReference type="Proteomes" id="UP000252582">
    <property type="component" value="Unassembled WGS sequence"/>
</dbReference>
<feature type="compositionally biased region" description="Low complexity" evidence="1">
    <location>
        <begin position="170"/>
        <end position="194"/>
    </location>
</feature>
<feature type="compositionally biased region" description="Low complexity" evidence="1">
    <location>
        <begin position="322"/>
        <end position="354"/>
    </location>
</feature>
<dbReference type="PANTHER" id="PTHR34700">
    <property type="entry name" value="POTASSIUM BINDING PROTEIN KBP"/>
    <property type="match status" value="1"/>
</dbReference>
<organism evidence="3 4">
    <name type="scientific">Ciceribacter lividus</name>
    <dbReference type="NCBI Taxonomy" id="1197950"/>
    <lineage>
        <taxon>Bacteria</taxon>
        <taxon>Pseudomonadati</taxon>
        <taxon>Pseudomonadota</taxon>
        <taxon>Alphaproteobacteria</taxon>
        <taxon>Hyphomicrobiales</taxon>
        <taxon>Rhizobiaceae</taxon>
        <taxon>Ciceribacter</taxon>
    </lineage>
</organism>
<dbReference type="Gene3D" id="3.10.350.10">
    <property type="entry name" value="LysM domain"/>
    <property type="match status" value="1"/>
</dbReference>
<evidence type="ECO:0000259" key="2">
    <source>
        <dbReference type="PROSITE" id="PS51782"/>
    </source>
</evidence>
<comment type="caution">
    <text evidence="3">The sequence shown here is derived from an EMBL/GenBank/DDBJ whole genome shotgun (WGS) entry which is preliminary data.</text>
</comment>
<evidence type="ECO:0000313" key="3">
    <source>
        <dbReference type="EMBL" id="RCW27627.1"/>
    </source>
</evidence>
<dbReference type="InterPro" id="IPR052196">
    <property type="entry name" value="Bact_Kbp"/>
</dbReference>
<feature type="region of interest" description="Disordered" evidence="1">
    <location>
        <begin position="580"/>
        <end position="626"/>
    </location>
</feature>
<name>A0A6I7HQR8_9HYPH</name>
<accession>A0A6I7HQR8</accession>
<sequence>MMKNRAGLLALLVLAIATILMVFFVMPRISDDGKDKAQTTTASGDAAKTPAPEPAKPAGDLAAASEKMGRLKADAEKATQALVSLFADGKVPAAEAYAGAKAEVEKALSALATLDIPDALEAGVKETMTAARGNAEKALTLLRTLPSDPAAAATAIGKVIDALAGKPDTAPEAPAPQAAAPAATEQPAAANAPATGPIIPRFDVLRVEPDGSAVIAGNAEPGSKLAIVDGDTVIFETEVGISGDFAVILDKPLSPGDHSLELRVTGKDGKVVTSEEVATISIPENGNGNLLAMVTRPGEASRVITAPETVNQADKKARVPSEAAPATQTAEAPPATAAPQDAAATQQPTEAAKPAPAPEVQVSAVEIEGDRIFVAGTAAPGSAVRASADDTLIGAATADNTGHFVIEGTIALAVGDHTIRAELLDADGRVLVRASVPFNRPEGHQVAVVAQSKAPEAGQQAAMVPLDRATFETMRGSVGKAFGILQGLFADGKKPAAEELAAARSATEIALQSLIDYRLGAGVDSDYAQFVTQTAARARNALEALKALSADADSVRDGLPKIAELINAVLEPLPAAAVAEAQPPAEKAEAQAEPAAQPQAAAPAAQPAQAPTETAADAPKTIEQAPLTESKNTVIIRRGDTLWQISRRVYGLGVRYTTIYLANANKISNPDLIEPGQVFQVPHDALPNAEELHRKRLQGETID</sequence>
<dbReference type="CDD" id="cd00118">
    <property type="entry name" value="LysM"/>
    <property type="match status" value="1"/>
</dbReference>
<dbReference type="EMBL" id="QPIX01000002">
    <property type="protein sequence ID" value="RCW27627.1"/>
    <property type="molecule type" value="Genomic_DNA"/>
</dbReference>
<protein>
    <submittedName>
        <fullName evidence="3">LysM domain-containing protein</fullName>
    </submittedName>
</protein>
<evidence type="ECO:0000256" key="1">
    <source>
        <dbReference type="SAM" id="MobiDB-lite"/>
    </source>
</evidence>
<dbReference type="SMART" id="SM00257">
    <property type="entry name" value="LysM"/>
    <property type="match status" value="1"/>
</dbReference>
<feature type="region of interest" description="Disordered" evidence="1">
    <location>
        <begin position="167"/>
        <end position="195"/>
    </location>
</feature>
<dbReference type="InterPro" id="IPR036779">
    <property type="entry name" value="LysM_dom_sf"/>
</dbReference>
<dbReference type="AlphaFoldDB" id="A0A6I7HQR8"/>
<proteinExistence type="predicted"/>
<feature type="region of interest" description="Disordered" evidence="1">
    <location>
        <begin position="33"/>
        <end position="60"/>
    </location>
</feature>
<dbReference type="RefSeq" id="WP_114361947.1">
    <property type="nucleotide sequence ID" value="NZ_QPIX01000002.1"/>
</dbReference>
<feature type="compositionally biased region" description="Low complexity" evidence="1">
    <location>
        <begin position="580"/>
        <end position="619"/>
    </location>
</feature>
<dbReference type="PANTHER" id="PTHR34700:SF4">
    <property type="entry name" value="PHAGE-LIKE ELEMENT PBSX PROTEIN XKDP"/>
    <property type="match status" value="1"/>
</dbReference>
<reference evidence="3 4" key="1">
    <citation type="submission" date="2018-07" db="EMBL/GenBank/DDBJ databases">
        <title>Genomic Encyclopedia of Type Strains, Phase IV (KMG-IV): sequencing the most valuable type-strain genomes for metagenomic binning, comparative biology and taxonomic classification.</title>
        <authorList>
            <person name="Goeker M."/>
        </authorList>
    </citation>
    <scope>NUCLEOTIDE SEQUENCE [LARGE SCALE GENOMIC DNA]</scope>
    <source>
        <strain evidence="3 4">DSM 25528</strain>
    </source>
</reference>
<dbReference type="PROSITE" id="PS51782">
    <property type="entry name" value="LYSM"/>
    <property type="match status" value="1"/>
</dbReference>
<feature type="domain" description="LysM" evidence="2">
    <location>
        <begin position="632"/>
        <end position="681"/>
    </location>
</feature>
<dbReference type="SUPFAM" id="SSF54106">
    <property type="entry name" value="LysM domain"/>
    <property type="match status" value="1"/>
</dbReference>
<dbReference type="Pfam" id="PF01476">
    <property type="entry name" value="LysM"/>
    <property type="match status" value="1"/>
</dbReference>
<gene>
    <name evidence="3" type="ORF">DFR48_102111</name>
</gene>
<dbReference type="InterPro" id="IPR018392">
    <property type="entry name" value="LysM"/>
</dbReference>